<keyword evidence="1" id="KW-0732">Signal</keyword>
<dbReference type="AlphaFoldDB" id="A0A0C2D429"/>
<feature type="signal peptide" evidence="1">
    <location>
        <begin position="1"/>
        <end position="29"/>
    </location>
</feature>
<dbReference type="Proteomes" id="UP000031599">
    <property type="component" value="Unassembled WGS sequence"/>
</dbReference>
<organism evidence="2 3">
    <name type="scientific">Enhygromyxa salina</name>
    <dbReference type="NCBI Taxonomy" id="215803"/>
    <lineage>
        <taxon>Bacteria</taxon>
        <taxon>Pseudomonadati</taxon>
        <taxon>Myxococcota</taxon>
        <taxon>Polyangia</taxon>
        <taxon>Nannocystales</taxon>
        <taxon>Nannocystaceae</taxon>
        <taxon>Enhygromyxa</taxon>
    </lineage>
</organism>
<accession>A0A0C2D429</accession>
<dbReference type="EMBL" id="JMCC02000016">
    <property type="protein sequence ID" value="KIG17966.1"/>
    <property type="molecule type" value="Genomic_DNA"/>
</dbReference>
<gene>
    <name evidence="2" type="ORF">DB30_02181</name>
</gene>
<evidence type="ECO:0000256" key="1">
    <source>
        <dbReference type="SAM" id="SignalP"/>
    </source>
</evidence>
<name>A0A0C2D429_9BACT</name>
<reference evidence="2 3" key="1">
    <citation type="submission" date="2014-12" db="EMBL/GenBank/DDBJ databases">
        <title>Genome assembly of Enhygromyxa salina DSM 15201.</title>
        <authorList>
            <person name="Sharma G."/>
            <person name="Subramanian S."/>
        </authorList>
    </citation>
    <scope>NUCLEOTIDE SEQUENCE [LARGE SCALE GENOMIC DNA]</scope>
    <source>
        <strain evidence="2 3">DSM 15201</strain>
    </source>
</reference>
<proteinExistence type="predicted"/>
<evidence type="ECO:0000313" key="3">
    <source>
        <dbReference type="Proteomes" id="UP000031599"/>
    </source>
</evidence>
<feature type="chain" id="PRO_5002147600" evidence="1">
    <location>
        <begin position="30"/>
        <end position="42"/>
    </location>
</feature>
<sequence>MYGLPRALLAASALCVASVLVLASYAAHAGNDQGPPTVVSGW</sequence>
<evidence type="ECO:0000313" key="2">
    <source>
        <dbReference type="EMBL" id="KIG17966.1"/>
    </source>
</evidence>
<comment type="caution">
    <text evidence="2">The sequence shown here is derived from an EMBL/GenBank/DDBJ whole genome shotgun (WGS) entry which is preliminary data.</text>
</comment>
<protein>
    <submittedName>
        <fullName evidence="2">Uncharacterized protein</fullName>
    </submittedName>
</protein>